<evidence type="ECO:0000313" key="3">
    <source>
        <dbReference type="Proteomes" id="UP000796880"/>
    </source>
</evidence>
<sequence length="73" mass="7894">MVVSPIEHDSYSTLSIETNHQIVSAFLLGPFEVSMMSVIEKKKKIAKILYIGVGNDIVVSLVIVLGYAIGLAC</sequence>
<dbReference type="AlphaFoldDB" id="A0A8K0DSY2"/>
<accession>A0A8K0DSY2</accession>
<proteinExistence type="predicted"/>
<keyword evidence="3" id="KW-1185">Reference proteome</keyword>
<evidence type="ECO:0000313" key="2">
    <source>
        <dbReference type="EMBL" id="KAF3436832.1"/>
    </source>
</evidence>
<reference evidence="2" key="1">
    <citation type="submission" date="2020-03" db="EMBL/GenBank/DDBJ databases">
        <title>A high-quality chromosome-level genome assembly of a woody plant with both climbing and erect habits, Rhamnella rubrinervis.</title>
        <authorList>
            <person name="Lu Z."/>
            <person name="Yang Y."/>
            <person name="Zhu X."/>
            <person name="Sun Y."/>
        </authorList>
    </citation>
    <scope>NUCLEOTIDE SEQUENCE</scope>
    <source>
        <strain evidence="2">BYM</strain>
        <tissue evidence="2">Leaf</tissue>
    </source>
</reference>
<dbReference type="EMBL" id="VOIH02000009">
    <property type="protein sequence ID" value="KAF3436832.1"/>
    <property type="molecule type" value="Genomic_DNA"/>
</dbReference>
<protein>
    <submittedName>
        <fullName evidence="2">Uncharacterized protein</fullName>
    </submittedName>
</protein>
<feature type="transmembrane region" description="Helical" evidence="1">
    <location>
        <begin position="48"/>
        <end position="69"/>
    </location>
</feature>
<keyword evidence="1" id="KW-0812">Transmembrane</keyword>
<gene>
    <name evidence="2" type="ORF">FNV43_RR19585</name>
</gene>
<name>A0A8K0DSY2_9ROSA</name>
<keyword evidence="1" id="KW-0472">Membrane</keyword>
<dbReference type="Proteomes" id="UP000796880">
    <property type="component" value="Unassembled WGS sequence"/>
</dbReference>
<evidence type="ECO:0000256" key="1">
    <source>
        <dbReference type="SAM" id="Phobius"/>
    </source>
</evidence>
<organism evidence="2 3">
    <name type="scientific">Rhamnella rubrinervis</name>
    <dbReference type="NCBI Taxonomy" id="2594499"/>
    <lineage>
        <taxon>Eukaryota</taxon>
        <taxon>Viridiplantae</taxon>
        <taxon>Streptophyta</taxon>
        <taxon>Embryophyta</taxon>
        <taxon>Tracheophyta</taxon>
        <taxon>Spermatophyta</taxon>
        <taxon>Magnoliopsida</taxon>
        <taxon>eudicotyledons</taxon>
        <taxon>Gunneridae</taxon>
        <taxon>Pentapetalae</taxon>
        <taxon>rosids</taxon>
        <taxon>fabids</taxon>
        <taxon>Rosales</taxon>
        <taxon>Rhamnaceae</taxon>
        <taxon>rhamnoid group</taxon>
        <taxon>Rhamneae</taxon>
        <taxon>Rhamnella</taxon>
    </lineage>
</organism>
<keyword evidence="1" id="KW-1133">Transmembrane helix</keyword>
<comment type="caution">
    <text evidence="2">The sequence shown here is derived from an EMBL/GenBank/DDBJ whole genome shotgun (WGS) entry which is preliminary data.</text>
</comment>